<evidence type="ECO:0000313" key="2">
    <source>
        <dbReference type="Proteomes" id="UP000628669"/>
    </source>
</evidence>
<comment type="caution">
    <text evidence="1">The sequence shown here is derived from an EMBL/GenBank/DDBJ whole genome shotgun (WGS) entry which is preliminary data.</text>
</comment>
<reference evidence="2" key="1">
    <citation type="submission" date="2021-01" db="EMBL/GenBank/DDBJ databases">
        <title>Genome public.</title>
        <authorList>
            <person name="Liu C."/>
            <person name="Sun Q."/>
        </authorList>
    </citation>
    <scope>NUCLEOTIDE SEQUENCE [LARGE SCALE GENOMIC DNA]</scope>
    <source>
        <strain evidence="2">YIM B02567</strain>
    </source>
</reference>
<proteinExistence type="predicted"/>
<dbReference type="InterPro" id="IPR011257">
    <property type="entry name" value="DNA_glycosylase"/>
</dbReference>
<organism evidence="1 2">
    <name type="scientific">Chryseobacterium paridis</name>
    <dbReference type="NCBI Taxonomy" id="2800328"/>
    <lineage>
        <taxon>Bacteria</taxon>
        <taxon>Pseudomonadati</taxon>
        <taxon>Bacteroidota</taxon>
        <taxon>Flavobacteriia</taxon>
        <taxon>Flavobacteriales</taxon>
        <taxon>Weeksellaceae</taxon>
        <taxon>Chryseobacterium group</taxon>
        <taxon>Chryseobacterium</taxon>
    </lineage>
</organism>
<name>A0ABS1FVB9_9FLAO</name>
<dbReference type="PANTHER" id="PTHR30037">
    <property type="entry name" value="DNA-3-METHYLADENINE GLYCOSYLASE 1"/>
    <property type="match status" value="1"/>
</dbReference>
<dbReference type="InterPro" id="IPR004597">
    <property type="entry name" value="Tag"/>
</dbReference>
<dbReference type="Proteomes" id="UP000628669">
    <property type="component" value="Unassembled WGS sequence"/>
</dbReference>
<evidence type="ECO:0000313" key="1">
    <source>
        <dbReference type="EMBL" id="MBK1896339.1"/>
    </source>
</evidence>
<dbReference type="InterPro" id="IPR005019">
    <property type="entry name" value="Adenine_glyco"/>
</dbReference>
<dbReference type="Gene3D" id="1.10.340.30">
    <property type="entry name" value="Hypothetical protein, domain 2"/>
    <property type="match status" value="1"/>
</dbReference>
<dbReference type="EMBL" id="JAENHK010000010">
    <property type="protein sequence ID" value="MBK1896339.1"/>
    <property type="molecule type" value="Genomic_DNA"/>
</dbReference>
<accession>A0ABS1FVB9</accession>
<sequence>MEKVRCGWCEKDDLYKKYHDDEWGSPVYDDETIFEFLILESFQAGLSWYTILSKRENFKKAFDNFNYKKIAKYSDEKVEELMQDAGIIRNRLKVLATITNAQRFMEVQKEFGSFSKYIWGFVDGKPIDNKPKTLKDVPPTTEISDMLSKDLKKRGFKFMGSTVVYAHMQATGMVNDHIESCFTRLS</sequence>
<dbReference type="Pfam" id="PF03352">
    <property type="entry name" value="Adenine_glyco"/>
    <property type="match status" value="1"/>
</dbReference>
<protein>
    <submittedName>
        <fullName evidence="1">DNA-3-methyladenine glycosylase I</fullName>
    </submittedName>
</protein>
<keyword evidence="2" id="KW-1185">Reference proteome</keyword>
<dbReference type="InterPro" id="IPR052891">
    <property type="entry name" value="DNA-3mA_glycosylase"/>
</dbReference>
<dbReference type="RefSeq" id="WP_200245807.1">
    <property type="nucleotide sequence ID" value="NZ_JAENHK010000010.1"/>
</dbReference>
<gene>
    <name evidence="1" type="ORF">JHL15_11285</name>
</gene>
<dbReference type="PANTHER" id="PTHR30037:SF4">
    <property type="entry name" value="DNA-3-METHYLADENINE GLYCOSYLASE I"/>
    <property type="match status" value="1"/>
</dbReference>
<dbReference type="SUPFAM" id="SSF48150">
    <property type="entry name" value="DNA-glycosylase"/>
    <property type="match status" value="1"/>
</dbReference>
<dbReference type="NCBIfam" id="TIGR00624">
    <property type="entry name" value="tag"/>
    <property type="match status" value="1"/>
</dbReference>